<proteinExistence type="predicted"/>
<reference evidence="2" key="1">
    <citation type="submission" date="2022-11" db="EMBL/GenBank/DDBJ databases">
        <authorList>
            <person name="Petersen C."/>
        </authorList>
    </citation>
    <scope>NUCLEOTIDE SEQUENCE</scope>
    <source>
        <strain evidence="2">IBT 20477</strain>
    </source>
</reference>
<comment type="caution">
    <text evidence="2">The sequence shown here is derived from an EMBL/GenBank/DDBJ whole genome shotgun (WGS) entry which is preliminary data.</text>
</comment>
<dbReference type="EMBL" id="JAPQKQ010000005">
    <property type="protein sequence ID" value="KAJ5196270.1"/>
    <property type="molecule type" value="Genomic_DNA"/>
</dbReference>
<evidence type="ECO:0000256" key="1">
    <source>
        <dbReference type="SAM" id="MobiDB-lite"/>
    </source>
</evidence>
<accession>A0A9W9MBE8</accession>
<reference evidence="2" key="2">
    <citation type="journal article" date="2023" name="IMA Fungus">
        <title>Comparative genomic study of the Penicillium genus elucidates a diverse pangenome and 15 lateral gene transfer events.</title>
        <authorList>
            <person name="Petersen C."/>
            <person name="Sorensen T."/>
            <person name="Nielsen M.R."/>
            <person name="Sondergaard T.E."/>
            <person name="Sorensen J.L."/>
            <person name="Fitzpatrick D.A."/>
            <person name="Frisvad J.C."/>
            <person name="Nielsen K.L."/>
        </authorList>
    </citation>
    <scope>NUCLEOTIDE SEQUENCE</scope>
    <source>
        <strain evidence="2">IBT 20477</strain>
    </source>
</reference>
<dbReference type="Proteomes" id="UP001150942">
    <property type="component" value="Unassembled WGS sequence"/>
</dbReference>
<gene>
    <name evidence="2" type="ORF">N7449_006749</name>
</gene>
<protein>
    <submittedName>
        <fullName evidence="2">Uncharacterized protein</fullName>
    </submittedName>
</protein>
<keyword evidence="3" id="KW-1185">Reference proteome</keyword>
<dbReference type="OrthoDB" id="4121058at2759"/>
<evidence type="ECO:0000313" key="3">
    <source>
        <dbReference type="Proteomes" id="UP001150942"/>
    </source>
</evidence>
<organism evidence="2 3">
    <name type="scientific">Penicillium cf. viridicatum</name>
    <dbReference type="NCBI Taxonomy" id="2972119"/>
    <lineage>
        <taxon>Eukaryota</taxon>
        <taxon>Fungi</taxon>
        <taxon>Dikarya</taxon>
        <taxon>Ascomycota</taxon>
        <taxon>Pezizomycotina</taxon>
        <taxon>Eurotiomycetes</taxon>
        <taxon>Eurotiomycetidae</taxon>
        <taxon>Eurotiales</taxon>
        <taxon>Aspergillaceae</taxon>
        <taxon>Penicillium</taxon>
    </lineage>
</organism>
<dbReference type="AlphaFoldDB" id="A0A9W9MBE8"/>
<evidence type="ECO:0000313" key="2">
    <source>
        <dbReference type="EMBL" id="KAJ5196270.1"/>
    </source>
</evidence>
<name>A0A9W9MBE8_9EURO</name>
<feature type="compositionally biased region" description="Polar residues" evidence="1">
    <location>
        <begin position="165"/>
        <end position="174"/>
    </location>
</feature>
<sequence length="313" mass="34637">MAPVYHGQWAFNGYTLYVTTSSGEVHPRATYSELDEIFTTPIGDRTNIPDYQDHWYEAQLLHFGLAPTKRKATAKMRLMDAFQDGALEIPMEILRIEATLRRNWIKQDLDSHLLGPSIQPSLGRDIAEAMDIDTTDVDTTQKQEGEEEGSVSGAGLAGGAGMQGNMRSQQNKTQLPHAHPKRKKSNNSELSTRPMKTVRCRGETGGSDLQVQIDDNTDGEAFHQRSTVTPVSVGNSCGRPGPDRELQQVEYQTVPPLHQTTYGMGTQLPPPGLMGTDGASDYCDYGYKPAMNWNQFSLVVGWSFKNRNSVAKT</sequence>
<feature type="region of interest" description="Disordered" evidence="1">
    <location>
        <begin position="137"/>
        <end position="210"/>
    </location>
</feature>